<evidence type="ECO:0000313" key="2">
    <source>
        <dbReference type="Proteomes" id="UP000030428"/>
    </source>
</evidence>
<comment type="caution">
    <text evidence="1">The sequence shown here is derived from an EMBL/GenBank/DDBJ whole genome shotgun (WGS) entry which is preliminary data.</text>
</comment>
<evidence type="ECO:0000313" key="1">
    <source>
        <dbReference type="EMBL" id="TGN99959.1"/>
    </source>
</evidence>
<gene>
    <name evidence="1" type="ORF">PN36_29520</name>
</gene>
<organism evidence="1 2">
    <name type="scientific">Candidatus Thiomargarita nelsonii</name>
    <dbReference type="NCBI Taxonomy" id="1003181"/>
    <lineage>
        <taxon>Bacteria</taxon>
        <taxon>Pseudomonadati</taxon>
        <taxon>Pseudomonadota</taxon>
        <taxon>Gammaproteobacteria</taxon>
        <taxon>Thiotrichales</taxon>
        <taxon>Thiotrichaceae</taxon>
        <taxon>Thiomargarita</taxon>
    </lineage>
</organism>
<dbReference type="AlphaFoldDB" id="A0A4E0QK59"/>
<reference evidence="1 2" key="1">
    <citation type="journal article" date="2016" name="Front. Microbiol.">
        <title>Single-Cell (Meta-)Genomics of a Dimorphic Candidatus Thiomargarita nelsonii Reveals Genomic Plasticity.</title>
        <authorList>
            <person name="Flood B.E."/>
            <person name="Fliss P."/>
            <person name="Jones D.S."/>
            <person name="Dick G.J."/>
            <person name="Jain S."/>
            <person name="Kaster A.K."/>
            <person name="Winkel M."/>
            <person name="Mussmann M."/>
            <person name="Bailey J."/>
        </authorList>
    </citation>
    <scope>NUCLEOTIDE SEQUENCE [LARGE SCALE GENOMIC DNA]</scope>
    <source>
        <strain evidence="1">Hydrate Ridge</strain>
    </source>
</reference>
<dbReference type="EMBL" id="JSZA02000205">
    <property type="protein sequence ID" value="TGN99959.1"/>
    <property type="molecule type" value="Genomic_DNA"/>
</dbReference>
<dbReference type="Proteomes" id="UP000030428">
    <property type="component" value="Unassembled WGS sequence"/>
</dbReference>
<name>A0A4E0QK59_9GAMM</name>
<sequence>MNFFAMDSFPIFYVTVETLAVTTQVEQRILTHIKTGEMRNLASYAGLRIAANVGGLKISLQPCAPILKRYPVRLDPLWWHSQVLPSMRLSF</sequence>
<protein>
    <submittedName>
        <fullName evidence="1">Uncharacterized protein</fullName>
    </submittedName>
</protein>
<accession>A0A4E0QK59</accession>
<keyword evidence="2" id="KW-1185">Reference proteome</keyword>
<proteinExistence type="predicted"/>